<evidence type="ECO:0000313" key="2">
    <source>
        <dbReference type="Proteomes" id="UP000027222"/>
    </source>
</evidence>
<dbReference type="AlphaFoldDB" id="A0A067SW86"/>
<organism evidence="1 2">
    <name type="scientific">Galerina marginata (strain CBS 339.88)</name>
    <dbReference type="NCBI Taxonomy" id="685588"/>
    <lineage>
        <taxon>Eukaryota</taxon>
        <taxon>Fungi</taxon>
        <taxon>Dikarya</taxon>
        <taxon>Basidiomycota</taxon>
        <taxon>Agaricomycotina</taxon>
        <taxon>Agaricomycetes</taxon>
        <taxon>Agaricomycetidae</taxon>
        <taxon>Agaricales</taxon>
        <taxon>Agaricineae</taxon>
        <taxon>Strophariaceae</taxon>
        <taxon>Galerina</taxon>
    </lineage>
</organism>
<gene>
    <name evidence="1" type="ORF">GALMADRAFT_250170</name>
</gene>
<protein>
    <submittedName>
        <fullName evidence="1">Uncharacterized protein</fullName>
    </submittedName>
</protein>
<proteinExistence type="predicted"/>
<reference evidence="2" key="1">
    <citation type="journal article" date="2014" name="Proc. Natl. Acad. Sci. U.S.A.">
        <title>Extensive sampling of basidiomycete genomes demonstrates inadequacy of the white-rot/brown-rot paradigm for wood decay fungi.</title>
        <authorList>
            <person name="Riley R."/>
            <person name="Salamov A.A."/>
            <person name="Brown D.W."/>
            <person name="Nagy L.G."/>
            <person name="Floudas D."/>
            <person name="Held B.W."/>
            <person name="Levasseur A."/>
            <person name="Lombard V."/>
            <person name="Morin E."/>
            <person name="Otillar R."/>
            <person name="Lindquist E.A."/>
            <person name="Sun H."/>
            <person name="LaButti K.M."/>
            <person name="Schmutz J."/>
            <person name="Jabbour D."/>
            <person name="Luo H."/>
            <person name="Baker S.E."/>
            <person name="Pisabarro A.G."/>
            <person name="Walton J.D."/>
            <person name="Blanchette R.A."/>
            <person name="Henrissat B."/>
            <person name="Martin F."/>
            <person name="Cullen D."/>
            <person name="Hibbett D.S."/>
            <person name="Grigoriev I.V."/>
        </authorList>
    </citation>
    <scope>NUCLEOTIDE SEQUENCE [LARGE SCALE GENOMIC DNA]</scope>
    <source>
        <strain evidence="2">CBS 339.88</strain>
    </source>
</reference>
<accession>A0A067SW86</accession>
<keyword evidence="2" id="KW-1185">Reference proteome</keyword>
<dbReference type="Proteomes" id="UP000027222">
    <property type="component" value="Unassembled WGS sequence"/>
</dbReference>
<dbReference type="EMBL" id="KL142383">
    <property type="protein sequence ID" value="KDR74327.1"/>
    <property type="molecule type" value="Genomic_DNA"/>
</dbReference>
<dbReference type="HOGENOM" id="CLU_3068811_0_0_1"/>
<name>A0A067SW86_GALM3</name>
<sequence length="53" mass="5555">MGEDKETNAGGGVGGMRDVSAVVDNNSHRNPLCSASTFYCRSLSIVFPILPAL</sequence>
<evidence type="ECO:0000313" key="1">
    <source>
        <dbReference type="EMBL" id="KDR74327.1"/>
    </source>
</evidence>